<comment type="function">
    <text evidence="8 9">Component of the 90S pre-ribosome involved in the maturation of rRNAs. Required for early cleavages of the pre-RNAs in the 40S ribosomal subunit maturation pathway.</text>
</comment>
<dbReference type="Pfam" id="PF06102">
    <property type="entry name" value="RRP36"/>
    <property type="match status" value="1"/>
</dbReference>
<keyword evidence="4 9" id="KW-0698">rRNA processing</keyword>
<feature type="compositionally biased region" description="Basic residues" evidence="10">
    <location>
        <begin position="364"/>
        <end position="377"/>
    </location>
</feature>
<reference evidence="11" key="1">
    <citation type="journal article" date="2021" name="New Phytol.">
        <title>Evolutionary innovations through gain and loss of genes in the ectomycorrhizal Boletales.</title>
        <authorList>
            <person name="Wu G."/>
            <person name="Miyauchi S."/>
            <person name="Morin E."/>
            <person name="Kuo A."/>
            <person name="Drula E."/>
            <person name="Varga T."/>
            <person name="Kohler A."/>
            <person name="Feng B."/>
            <person name="Cao Y."/>
            <person name="Lipzen A."/>
            <person name="Daum C."/>
            <person name="Hundley H."/>
            <person name="Pangilinan J."/>
            <person name="Johnson J."/>
            <person name="Barry K."/>
            <person name="LaButti K."/>
            <person name="Ng V."/>
            <person name="Ahrendt S."/>
            <person name="Min B."/>
            <person name="Choi I.G."/>
            <person name="Park H."/>
            <person name="Plett J.M."/>
            <person name="Magnuson J."/>
            <person name="Spatafora J.W."/>
            <person name="Nagy L.G."/>
            <person name="Henrissat B."/>
            <person name="Grigoriev I.V."/>
            <person name="Yang Z.L."/>
            <person name="Xu J."/>
            <person name="Martin F.M."/>
        </authorList>
    </citation>
    <scope>NUCLEOTIDE SEQUENCE</scope>
    <source>
        <strain evidence="11">KKN 215</strain>
    </source>
</reference>
<dbReference type="Proteomes" id="UP000813824">
    <property type="component" value="Unassembled WGS sequence"/>
</dbReference>
<dbReference type="AlphaFoldDB" id="A0A8K0UQU2"/>
<evidence type="ECO:0000256" key="7">
    <source>
        <dbReference type="ARBA" id="ARBA00023274"/>
    </source>
</evidence>
<dbReference type="GO" id="GO:0000462">
    <property type="term" value="P:maturation of SSU-rRNA from tricistronic rRNA transcript (SSU-rRNA, 5.8S rRNA, LSU-rRNA)"/>
    <property type="evidence" value="ECO:0007669"/>
    <property type="project" value="TreeGrafter"/>
</dbReference>
<evidence type="ECO:0000256" key="6">
    <source>
        <dbReference type="ARBA" id="ARBA00023242"/>
    </source>
</evidence>
<comment type="similarity">
    <text evidence="2 9">Belongs to the RRP36 family.</text>
</comment>
<proteinExistence type="inferred from homology"/>
<comment type="caution">
    <text evidence="11">The sequence shown here is derived from an EMBL/GenBank/DDBJ whole genome shotgun (WGS) entry which is preliminary data.</text>
</comment>
<evidence type="ECO:0000256" key="4">
    <source>
        <dbReference type="ARBA" id="ARBA00022552"/>
    </source>
</evidence>
<evidence type="ECO:0000256" key="1">
    <source>
        <dbReference type="ARBA" id="ARBA00004604"/>
    </source>
</evidence>
<evidence type="ECO:0000256" key="5">
    <source>
        <dbReference type="ARBA" id="ARBA00023054"/>
    </source>
</evidence>
<keyword evidence="6 9" id="KW-0539">Nucleus</keyword>
<feature type="compositionally biased region" description="Low complexity" evidence="10">
    <location>
        <begin position="35"/>
        <end position="45"/>
    </location>
</feature>
<comment type="subcellular location">
    <subcellularLocation>
        <location evidence="1 9">Nucleus</location>
        <location evidence="1 9">Nucleolus</location>
    </subcellularLocation>
</comment>
<dbReference type="PANTHER" id="PTHR21738:SF0">
    <property type="entry name" value="RIBOSOMAL RNA PROCESSING PROTEIN 36 HOMOLOG"/>
    <property type="match status" value="1"/>
</dbReference>
<evidence type="ECO:0000256" key="8">
    <source>
        <dbReference type="ARBA" id="ARBA00025053"/>
    </source>
</evidence>
<feature type="region of interest" description="Disordered" evidence="10">
    <location>
        <begin position="352"/>
        <end position="417"/>
    </location>
</feature>
<keyword evidence="3 9" id="KW-0690">Ribosome biogenesis</keyword>
<dbReference type="OrthoDB" id="448446at2759"/>
<dbReference type="GO" id="GO:0005730">
    <property type="term" value="C:nucleolus"/>
    <property type="evidence" value="ECO:0007669"/>
    <property type="project" value="UniProtKB-SubCell"/>
</dbReference>
<name>A0A8K0UQU2_9AGAR</name>
<evidence type="ECO:0000313" key="11">
    <source>
        <dbReference type="EMBL" id="KAH8100669.1"/>
    </source>
</evidence>
<feature type="region of interest" description="Disordered" evidence="10">
    <location>
        <begin position="290"/>
        <end position="329"/>
    </location>
</feature>
<keyword evidence="7 9" id="KW-0687">Ribonucleoprotein</keyword>
<comment type="subunit">
    <text evidence="9">Associates with 90S and pre-40S pre-ribosomal particles.</text>
</comment>
<accession>A0A8K0UQU2</accession>
<gene>
    <name evidence="11" type="ORF">BXZ70DRAFT_1008158</name>
</gene>
<evidence type="ECO:0000256" key="3">
    <source>
        <dbReference type="ARBA" id="ARBA00022517"/>
    </source>
</evidence>
<evidence type="ECO:0000256" key="10">
    <source>
        <dbReference type="SAM" id="MobiDB-lite"/>
    </source>
</evidence>
<evidence type="ECO:0000313" key="12">
    <source>
        <dbReference type="Proteomes" id="UP000813824"/>
    </source>
</evidence>
<dbReference type="EMBL" id="JAEVFJ010000015">
    <property type="protein sequence ID" value="KAH8100669.1"/>
    <property type="molecule type" value="Genomic_DNA"/>
</dbReference>
<keyword evidence="5" id="KW-0175">Coiled coil</keyword>
<feature type="compositionally biased region" description="Basic and acidic residues" evidence="10">
    <location>
        <begin position="212"/>
        <end position="227"/>
    </location>
</feature>
<keyword evidence="12" id="KW-1185">Reference proteome</keyword>
<evidence type="ECO:0000256" key="2">
    <source>
        <dbReference type="ARBA" id="ARBA00009418"/>
    </source>
</evidence>
<dbReference type="PANTHER" id="PTHR21738">
    <property type="entry name" value="RIBOSOMAL RNA PROCESSING PROTEIN 36 HOMOLOG"/>
    <property type="match status" value="1"/>
</dbReference>
<protein>
    <recommendedName>
        <fullName evidence="9">rRNA biogenesis protein RRP36</fullName>
    </recommendedName>
</protein>
<feature type="compositionally biased region" description="Gly residues" evidence="10">
    <location>
        <begin position="379"/>
        <end position="395"/>
    </location>
</feature>
<feature type="compositionally biased region" description="Acidic residues" evidence="10">
    <location>
        <begin position="101"/>
        <end position="120"/>
    </location>
</feature>
<dbReference type="InterPro" id="IPR009292">
    <property type="entry name" value="RRP36"/>
</dbReference>
<organism evidence="11 12">
    <name type="scientific">Cristinia sonorae</name>
    <dbReference type="NCBI Taxonomy" id="1940300"/>
    <lineage>
        <taxon>Eukaryota</taxon>
        <taxon>Fungi</taxon>
        <taxon>Dikarya</taxon>
        <taxon>Basidiomycota</taxon>
        <taxon>Agaricomycotina</taxon>
        <taxon>Agaricomycetes</taxon>
        <taxon>Agaricomycetidae</taxon>
        <taxon>Agaricales</taxon>
        <taxon>Pleurotineae</taxon>
        <taxon>Stephanosporaceae</taxon>
        <taxon>Cristinia</taxon>
    </lineage>
</organism>
<dbReference type="GO" id="GO:0030686">
    <property type="term" value="C:90S preribosome"/>
    <property type="evidence" value="ECO:0007669"/>
    <property type="project" value="TreeGrafter"/>
</dbReference>
<feature type="compositionally biased region" description="Acidic residues" evidence="10">
    <location>
        <begin position="60"/>
        <end position="92"/>
    </location>
</feature>
<sequence length="417" mass="46797">MPRRPRPVSRLPPKSAHNEVSSSLSKPDGKQKTLSAPAAPVASSSKVQLKPRRAVQTREESEDEGEKDEEDEDGSSDVDEVESGEEDEDLDADAPRIAQWVDEEELDLESSDSGDSDGGDDLDKPMDMVALQDGLSSLPFGTLRKAQKVLTREEANDNSDGEGSSSSSEPEQESTWTNRKSLGQPREKANIEKRKNKHAPMEMTSKKPVPRKKVEIEEQRPVPRDPRFLPIVGEFSAKRFQSQYGFLTSIHHEELSTLRDNLKRARKLLATSPKHLREEREAEVQKLERAVKRAESTVNRDRREKIEQEALERASKEEREKRKQGKGAWYMKKSDKKDLLVRAKYEALEADGGKGAVKKAIEKKQKKVNQKEKKRRPFGVGGEVRGVGGIGGQFGGHKRGRPGSADERVPNKRQRVS</sequence>
<feature type="region of interest" description="Disordered" evidence="10">
    <location>
        <begin position="1"/>
        <end position="228"/>
    </location>
</feature>
<feature type="compositionally biased region" description="Basic and acidic residues" evidence="10">
    <location>
        <begin position="290"/>
        <end position="321"/>
    </location>
</feature>
<evidence type="ECO:0000256" key="9">
    <source>
        <dbReference type="RuleBase" id="RU368027"/>
    </source>
</evidence>